<dbReference type="KEGG" id="ttf:THTE_0493"/>
<name>A0A286RAW8_9BACT</name>
<evidence type="ECO:0000313" key="2">
    <source>
        <dbReference type="EMBL" id="ASV73095.1"/>
    </source>
</evidence>
<gene>
    <name evidence="2" type="ORF">THTE_0493</name>
</gene>
<organism evidence="2 3">
    <name type="scientific">Thermogutta terrifontis</name>
    <dbReference type="NCBI Taxonomy" id="1331910"/>
    <lineage>
        <taxon>Bacteria</taxon>
        <taxon>Pseudomonadati</taxon>
        <taxon>Planctomycetota</taxon>
        <taxon>Planctomycetia</taxon>
        <taxon>Pirellulales</taxon>
        <taxon>Thermoguttaceae</taxon>
        <taxon>Thermogutta</taxon>
    </lineage>
</organism>
<protein>
    <submittedName>
        <fullName evidence="2">Uncharacterized protein</fullName>
    </submittedName>
</protein>
<evidence type="ECO:0000256" key="1">
    <source>
        <dbReference type="SAM" id="MobiDB-lite"/>
    </source>
</evidence>
<reference evidence="2 3" key="1">
    <citation type="journal article" name="Front. Microbiol.">
        <title>Sugar Metabolism of the First Thermophilic Planctomycete Thermogutta terrifontis: Comparative Genomic and Transcriptomic Approaches.</title>
        <authorList>
            <person name="Elcheninov A.G."/>
            <person name="Menzel P."/>
            <person name="Gudbergsdottir S.R."/>
            <person name="Slesarev A.I."/>
            <person name="Kadnikov V.V."/>
            <person name="Krogh A."/>
            <person name="Bonch-Osmolovskaya E.A."/>
            <person name="Peng X."/>
            <person name="Kublanov I.V."/>
        </authorList>
    </citation>
    <scope>NUCLEOTIDE SEQUENCE [LARGE SCALE GENOMIC DNA]</scope>
    <source>
        <strain evidence="2 3">R1</strain>
    </source>
</reference>
<keyword evidence="3" id="KW-1185">Reference proteome</keyword>
<evidence type="ECO:0000313" key="3">
    <source>
        <dbReference type="Proteomes" id="UP000215086"/>
    </source>
</evidence>
<feature type="region of interest" description="Disordered" evidence="1">
    <location>
        <begin position="1"/>
        <end position="45"/>
    </location>
</feature>
<sequence length="59" mass="6571">MYSRKKVDCQSHSSPSERITRTLSTAEDTGLPRRGASLRYSTQNMPCEPMALRSRLAAA</sequence>
<proteinExistence type="predicted"/>
<dbReference type="EMBL" id="CP018477">
    <property type="protein sequence ID" value="ASV73095.1"/>
    <property type="molecule type" value="Genomic_DNA"/>
</dbReference>
<accession>A0A286RAW8</accession>
<dbReference type="Proteomes" id="UP000215086">
    <property type="component" value="Chromosome"/>
</dbReference>
<feature type="compositionally biased region" description="Polar residues" evidence="1">
    <location>
        <begin position="10"/>
        <end position="27"/>
    </location>
</feature>
<dbReference type="AlphaFoldDB" id="A0A286RAW8"/>